<keyword evidence="2" id="KW-0009">Actin-binding</keyword>
<dbReference type="PANTHER" id="PTHR11915">
    <property type="entry name" value="SPECTRIN/FILAMIN RELATED CYTOSKELETAL PROTEIN"/>
    <property type="match status" value="1"/>
</dbReference>
<dbReference type="CDD" id="cd00176">
    <property type="entry name" value="SPEC"/>
    <property type="match status" value="2"/>
</dbReference>
<accession>A0A4U5TXM9</accession>
<name>A0A4U5TXM9_COLLU</name>
<evidence type="ECO:0000313" key="5">
    <source>
        <dbReference type="EMBL" id="TKS66189.1"/>
    </source>
</evidence>
<dbReference type="GO" id="GO:0003779">
    <property type="term" value="F:actin binding"/>
    <property type="evidence" value="ECO:0007669"/>
    <property type="project" value="UniProtKB-KW"/>
</dbReference>
<proteinExistence type="predicted"/>
<evidence type="ECO:0000313" key="6">
    <source>
        <dbReference type="Proteomes" id="UP000298787"/>
    </source>
</evidence>
<reference evidence="5 6" key="1">
    <citation type="submission" date="2019-01" db="EMBL/GenBank/DDBJ databases">
        <title>Genome Assembly of Collichthys lucidus.</title>
        <authorList>
            <person name="Cai M."/>
            <person name="Xiao S."/>
        </authorList>
    </citation>
    <scope>NUCLEOTIDE SEQUENCE [LARGE SCALE GENOMIC DNA]</scope>
    <source>
        <strain evidence="5">JT15FE1705JMU</strain>
        <tissue evidence="5">Muscle</tissue>
    </source>
</reference>
<feature type="region of interest" description="Disordered" evidence="4">
    <location>
        <begin position="1376"/>
        <end position="1395"/>
    </location>
</feature>
<feature type="region of interest" description="Disordered" evidence="4">
    <location>
        <begin position="1"/>
        <end position="44"/>
    </location>
</feature>
<feature type="compositionally biased region" description="Basic and acidic residues" evidence="4">
    <location>
        <begin position="1453"/>
        <end position="1467"/>
    </location>
</feature>
<evidence type="ECO:0000256" key="2">
    <source>
        <dbReference type="ARBA" id="ARBA00023203"/>
    </source>
</evidence>
<evidence type="ECO:0000256" key="1">
    <source>
        <dbReference type="ARBA" id="ARBA00022737"/>
    </source>
</evidence>
<dbReference type="STRING" id="240159.A0A4U5TXM9"/>
<feature type="coiled-coil region" evidence="3">
    <location>
        <begin position="1688"/>
        <end position="1725"/>
    </location>
</feature>
<feature type="compositionally biased region" description="Basic and acidic residues" evidence="4">
    <location>
        <begin position="1377"/>
        <end position="1395"/>
    </location>
</feature>
<dbReference type="EMBL" id="CM014078">
    <property type="protein sequence ID" value="TKS66189.1"/>
    <property type="molecule type" value="Genomic_DNA"/>
</dbReference>
<keyword evidence="1" id="KW-0677">Repeat</keyword>
<dbReference type="FunFam" id="1.20.58.60:FF:000056">
    <property type="entry name" value="utrophin isoform X1"/>
    <property type="match status" value="1"/>
</dbReference>
<feature type="region of interest" description="Disordered" evidence="4">
    <location>
        <begin position="1413"/>
        <end position="1479"/>
    </location>
</feature>
<keyword evidence="3" id="KW-0175">Coiled coil</keyword>
<dbReference type="InterPro" id="IPR002017">
    <property type="entry name" value="Spectrin_repeat"/>
</dbReference>
<gene>
    <name evidence="5" type="ORF">D9C73_000245</name>
</gene>
<feature type="coiled-coil region" evidence="3">
    <location>
        <begin position="496"/>
        <end position="533"/>
    </location>
</feature>
<protein>
    <submittedName>
        <fullName evidence="5">Dystrophin</fullName>
    </submittedName>
</protein>
<evidence type="ECO:0000256" key="4">
    <source>
        <dbReference type="SAM" id="MobiDB-lite"/>
    </source>
</evidence>
<sequence>MSIPRTDQPPPLPERKPSKTGDTKRITVSVAQGRVRSPSPQPRYKSYAYTQAAYVKSPEQKRRRFTDQFLTPAQEELQRGLSPLPPGSTSLESYQAALEEVLTWLLSAEDGLQGQPPISNNVEEVKEQFHTHEGYMVELTTHQGSVGRVLRAGAALLGEGNLSEDEDSEVREQMNLLNSRWEHLRVASMERQTRLHEVLMDLQHQQLQQLTDWLDVTEARIKRMGAQPLGPDLEDVKHQVEEHKEDLELEQVRVNSLTHMVVVVDESSGDSATAALESKLQSLFDSWLTQKEELVRSIKTSNLKEQAEMVACLRRLALSTAVSVSQQSELTHSVTATVTKVTTREKVSAVRQPRESPPPQKKRQVVVDSELRKRVFDSSLAAISKGSRADDIAQAAEQLNQRWAGFCALLAEKLAWLTYQAKRAQEEVHSKELKVKLLTDSVNSFIAKAPPTAHDALRSELDVLTANYQRLCSRLDGKCKTLEEVWACWCELLSYLEQENAFLDQLEQKLDETDNLQGGAEELQEALDSLEVLLRHPEDNRNQIRELAQTLMDGGVLDELIQQKLDAFNTRWDELMARSPGERKKERKDFSSCQVPDASPFGPLVIGAVSDDGGFHAVAYTERDSMRQKHRSPSLTRAALRQKELEKSVQWAQENDKTLRQMQEALANTDRHLTSYLTDHIDAQQIPQEAQKIQTELSGHDATLESMRKKNQDKEPSQRIMGQIDLTQVHTHVFPCANTQKMLTDVWTKFRLFQKPANFDARLAECERVLTGVKNQVGLLEIGSVEQDVVQSQLEQCMKLYKVLSEVKGEVETVIKTGRQIVQKQQTEQPKELDDRVTALKLLYNQMGSQVTESKLELEKSLKLSRKLRKELNGLTEWLAATDAELTRRSAVDGMPSDLEAEVAWAQSIHGETEKREPQLQAVVELAEALKAVLRGNGGLVDDKVSLLRCNWIAVTSRAEEWLNLLLDYQRQTQKLDGQIKEVNGWIDGAEKKMNEMDSQGPNDAVLKVLRAELELTKGKMEEVRALAQELMSTRGENCQAQVGPKVEQLNQRFDVIAQRIASGLDCEEGAVKELLLKGENLQKRAPDQDKREQIRQKHNQLNSKYNTVKWYQYRRKSHDLLAWLDDIQRSVDQLPDPPEGEREIGSEFDKKKEELKEVQGLANQLSALRAASLVEPRQLKLNTRWAEEVKVSIDKLRGPVDGALARREEMVSGARPHEGQRIQESATLLNTNWDKLNKLYQDRLKVNSAGEDISQLSTPDDALRLRTQLRLLNTRWANVCQQLNEHKRRSAEGRTAAAELQENMGSMLAWLDKADGVLAIPLQPAEPQHIRDTLGKVQVSKALPERQLEIEGLLRELEKLQGQLDDLSGWASSTRAKLEHSSEEPPPRLVEEVQVKQPEVEFVLERADQLYKDSPPSQADKCFGQGGGSGGGSEADAELLPRPGEVPQLADGGRDDVQRSDRRHQQGETSGAAGGQEPAGTVEAFHAVDKSAFHINQKTKSELIPLLDLQAEIDSHTELYHSLDENGQRIVTSLGDSEDGALLQRRLNNMSQRWNDLRKKTLSMRAHLDSEMAPWKRLHMSLQELLNWLRLKSQQLEQEPPVGGDVPAVQTQLDTHRGFRRDLRAKEPVVTKALDDVGIFLSELPRDTPSPEKRDISPEERAQNVGRVLRKEADDVIFRWDKLSADSSEWQRRLELALDRLMELQEAEDLLDGQLRQAEMVKEAWEPVGDLLIDSLPENIERVKSRMHITSLISMRHSSSGTYRRVSPPCILSAVKVTPVAMVKAPHVAFILLTEFQEEIAPIKDDVTHMNQLASTFGPHDIQLSPSNLERIDDLNTRWRLLQMSISEHLKQLTDAHRDFGLLHGALLSSRRWTVADIWVNHNRQMWMLDLVMTGFGEKTS</sequence>
<dbReference type="Gene3D" id="1.20.58.60">
    <property type="match status" value="8"/>
</dbReference>
<evidence type="ECO:0000256" key="3">
    <source>
        <dbReference type="SAM" id="Coils"/>
    </source>
</evidence>
<dbReference type="Proteomes" id="UP000298787">
    <property type="component" value="Chromosome 1"/>
</dbReference>
<dbReference type="InterPro" id="IPR018159">
    <property type="entry name" value="Spectrin/alpha-actinin"/>
</dbReference>
<dbReference type="Pfam" id="PF00435">
    <property type="entry name" value="Spectrin"/>
    <property type="match status" value="4"/>
</dbReference>
<keyword evidence="6" id="KW-1185">Reference proteome</keyword>
<dbReference type="SMART" id="SM00150">
    <property type="entry name" value="SPEC"/>
    <property type="match status" value="9"/>
</dbReference>
<organism evidence="5 6">
    <name type="scientific">Collichthys lucidus</name>
    <name type="common">Big head croaker</name>
    <name type="synonym">Sciaena lucida</name>
    <dbReference type="NCBI Taxonomy" id="240159"/>
    <lineage>
        <taxon>Eukaryota</taxon>
        <taxon>Metazoa</taxon>
        <taxon>Chordata</taxon>
        <taxon>Craniata</taxon>
        <taxon>Vertebrata</taxon>
        <taxon>Euteleostomi</taxon>
        <taxon>Actinopterygii</taxon>
        <taxon>Neopterygii</taxon>
        <taxon>Teleostei</taxon>
        <taxon>Neoteleostei</taxon>
        <taxon>Acanthomorphata</taxon>
        <taxon>Eupercaria</taxon>
        <taxon>Sciaenidae</taxon>
        <taxon>Collichthys</taxon>
    </lineage>
</organism>
<feature type="compositionally biased region" description="Gly residues" evidence="4">
    <location>
        <begin position="1425"/>
        <end position="1434"/>
    </location>
</feature>
<dbReference type="FunFam" id="1.20.58.60:FF:000075">
    <property type="entry name" value="utrophin isoform X1"/>
    <property type="match status" value="1"/>
</dbReference>
<dbReference type="SUPFAM" id="SSF46966">
    <property type="entry name" value="Spectrin repeat"/>
    <property type="match status" value="10"/>
</dbReference>
<feature type="compositionally biased region" description="Basic and acidic residues" evidence="4">
    <location>
        <begin position="13"/>
        <end position="25"/>
    </location>
</feature>